<dbReference type="Proteomes" id="UP000678679">
    <property type="component" value="Chromosome 2"/>
</dbReference>
<evidence type="ECO:0000313" key="1">
    <source>
        <dbReference type="EMBL" id="QWG04574.1"/>
    </source>
</evidence>
<dbReference type="RefSeq" id="WP_169665466.1">
    <property type="nucleotide sequence ID" value="NZ_CP076133.1"/>
</dbReference>
<sequence>MMNNQQLEPTLYVVMCDRNSQTFTVMTFQQSKIRHVKRLDQYILKVTQRQGMVQYFMTWDRDEHLTNLHKFRKFKRVDNMTEKLFKRQGRQLMRSIYR</sequence>
<proteinExistence type="predicted"/>
<gene>
    <name evidence="1" type="ORF">KMW28_27130</name>
</gene>
<organism evidence="1 2">
    <name type="scientific">Flammeovirga yaeyamensis</name>
    <dbReference type="NCBI Taxonomy" id="367791"/>
    <lineage>
        <taxon>Bacteria</taxon>
        <taxon>Pseudomonadati</taxon>
        <taxon>Bacteroidota</taxon>
        <taxon>Cytophagia</taxon>
        <taxon>Cytophagales</taxon>
        <taxon>Flammeovirgaceae</taxon>
        <taxon>Flammeovirga</taxon>
    </lineage>
</organism>
<evidence type="ECO:0000313" key="2">
    <source>
        <dbReference type="Proteomes" id="UP000678679"/>
    </source>
</evidence>
<name>A0AAX1NAI1_9BACT</name>
<reference evidence="1 2" key="1">
    <citation type="submission" date="2021-05" db="EMBL/GenBank/DDBJ databases">
        <title>Comparative genomic studies on the polysaccharide-degrading batcterial strains of the Flammeovirga genus.</title>
        <authorList>
            <person name="Zewei F."/>
            <person name="Zheng Z."/>
            <person name="Yu L."/>
            <person name="Ruyue G."/>
            <person name="Yanhong M."/>
            <person name="Yuanyuan C."/>
            <person name="Jingyan G."/>
            <person name="Wenjun H."/>
        </authorList>
    </citation>
    <scope>NUCLEOTIDE SEQUENCE [LARGE SCALE GENOMIC DNA]</scope>
    <source>
        <strain evidence="1 2">NBRC:100898</strain>
    </source>
</reference>
<dbReference type="KEGG" id="fya:KMW28_27130"/>
<accession>A0AAX1NAI1</accession>
<dbReference type="AlphaFoldDB" id="A0AAX1NAI1"/>
<dbReference type="EMBL" id="CP076133">
    <property type="protein sequence ID" value="QWG04574.1"/>
    <property type="molecule type" value="Genomic_DNA"/>
</dbReference>
<protein>
    <submittedName>
        <fullName evidence="1">Uncharacterized protein</fullName>
    </submittedName>
</protein>
<keyword evidence="2" id="KW-1185">Reference proteome</keyword>